<comment type="similarity">
    <text evidence="1">Belongs to the helicase family. SKI2 subfamily.</text>
</comment>
<dbReference type="Gene3D" id="1.10.3380.10">
    <property type="entry name" value="Sec63 N-terminal domain-like domain"/>
    <property type="match status" value="1"/>
</dbReference>
<dbReference type="Pfam" id="PF02889">
    <property type="entry name" value="Sec63"/>
    <property type="match status" value="1"/>
</dbReference>
<evidence type="ECO:0000313" key="4">
    <source>
        <dbReference type="EMBL" id="ODV79840.1"/>
    </source>
</evidence>
<reference evidence="5" key="1">
    <citation type="submission" date="2016-05" db="EMBL/GenBank/DDBJ databases">
        <title>Comparative genomics of biotechnologically important yeasts.</title>
        <authorList>
            <consortium name="DOE Joint Genome Institute"/>
            <person name="Riley R."/>
            <person name="Haridas S."/>
            <person name="Wolfe K.H."/>
            <person name="Lopes M.R."/>
            <person name="Hittinger C.T."/>
            <person name="Goker M."/>
            <person name="Salamov A."/>
            <person name="Wisecaver J."/>
            <person name="Long T.M."/>
            <person name="Aerts A.L."/>
            <person name="Barry K."/>
            <person name="Choi C."/>
            <person name="Clum A."/>
            <person name="Coughlan A.Y."/>
            <person name="Deshpande S."/>
            <person name="Douglass A.P."/>
            <person name="Hanson S.J."/>
            <person name="Klenk H.-P."/>
            <person name="Labutti K."/>
            <person name="Lapidus A."/>
            <person name="Lindquist E."/>
            <person name="Lipzen A."/>
            <person name="Meier-Kolthoff J.P."/>
            <person name="Ohm R.A."/>
            <person name="Otillar R.P."/>
            <person name="Pangilinan J."/>
            <person name="Peng Y."/>
            <person name="Rokas A."/>
            <person name="Rosa C.A."/>
            <person name="Scheuner C."/>
            <person name="Sibirny A.A."/>
            <person name="Slot J.C."/>
            <person name="Stielow J.B."/>
            <person name="Sun H."/>
            <person name="Kurtzman C.P."/>
            <person name="Blackwell M."/>
            <person name="Grigoriev I.V."/>
            <person name="Jeffries T.W."/>
        </authorList>
    </citation>
    <scope>NUCLEOTIDE SEQUENCE [LARGE SCALE GENOMIC DNA]</scope>
    <source>
        <strain evidence="5">NRRL Y-17324</strain>
    </source>
</reference>
<dbReference type="Gene3D" id="3.40.50.300">
    <property type="entry name" value="P-loop containing nucleotide triphosphate hydrolases"/>
    <property type="match status" value="2"/>
</dbReference>
<proteinExistence type="inferred from homology"/>
<feature type="region of interest" description="Disordered" evidence="2">
    <location>
        <begin position="24"/>
        <end position="47"/>
    </location>
</feature>
<dbReference type="GO" id="GO:0051321">
    <property type="term" value="P:meiotic cell cycle"/>
    <property type="evidence" value="ECO:0007669"/>
    <property type="project" value="UniProtKB-KW"/>
</dbReference>
<dbReference type="STRING" id="984487.A0A1E4SK21"/>
<dbReference type="InterPro" id="IPR001650">
    <property type="entry name" value="Helicase_C-like"/>
</dbReference>
<dbReference type="InterPro" id="IPR036388">
    <property type="entry name" value="WH-like_DNA-bd_sf"/>
</dbReference>
<evidence type="ECO:0000256" key="1">
    <source>
        <dbReference type="ARBA" id="ARBA00010140"/>
    </source>
</evidence>
<dbReference type="GO" id="GO:0043138">
    <property type="term" value="F:3'-5' DNA helicase activity"/>
    <property type="evidence" value="ECO:0007669"/>
    <property type="project" value="UniProtKB-EC"/>
</dbReference>
<dbReference type="Gene3D" id="1.10.10.10">
    <property type="entry name" value="Winged helix-like DNA-binding domain superfamily/Winged helix DNA-binding domain"/>
    <property type="match status" value="1"/>
</dbReference>
<feature type="region of interest" description="Disordered" evidence="2">
    <location>
        <begin position="862"/>
        <end position="882"/>
    </location>
</feature>
<organism evidence="4 5">
    <name type="scientific">Suhomyces tanzawaensis NRRL Y-17324</name>
    <dbReference type="NCBI Taxonomy" id="984487"/>
    <lineage>
        <taxon>Eukaryota</taxon>
        <taxon>Fungi</taxon>
        <taxon>Dikarya</taxon>
        <taxon>Ascomycota</taxon>
        <taxon>Saccharomycotina</taxon>
        <taxon>Pichiomycetes</taxon>
        <taxon>Debaryomycetaceae</taxon>
        <taxon>Suhomyces</taxon>
    </lineage>
</organism>
<dbReference type="EMBL" id="KV453911">
    <property type="protein sequence ID" value="ODV79840.1"/>
    <property type="molecule type" value="Genomic_DNA"/>
</dbReference>
<dbReference type="GO" id="GO:0016787">
    <property type="term" value="F:hydrolase activity"/>
    <property type="evidence" value="ECO:0007669"/>
    <property type="project" value="UniProtKB-KW"/>
</dbReference>
<evidence type="ECO:0000256" key="2">
    <source>
        <dbReference type="SAM" id="MobiDB-lite"/>
    </source>
</evidence>
<name>A0A1E4SK21_9ASCO</name>
<dbReference type="SUPFAM" id="SSF158702">
    <property type="entry name" value="Sec63 N-terminal domain-like"/>
    <property type="match status" value="1"/>
</dbReference>
<dbReference type="Proteomes" id="UP000094285">
    <property type="component" value="Unassembled WGS sequence"/>
</dbReference>
<keyword evidence="5" id="KW-1185">Reference proteome</keyword>
<dbReference type="InterPro" id="IPR004179">
    <property type="entry name" value="Sec63-dom"/>
</dbReference>
<dbReference type="OrthoDB" id="5575at2759"/>
<dbReference type="InterPro" id="IPR052247">
    <property type="entry name" value="Meiotic_Crossover_Helicase"/>
</dbReference>
<dbReference type="GeneID" id="30980796"/>
<dbReference type="Pfam" id="PF00271">
    <property type="entry name" value="Helicase_C"/>
    <property type="match status" value="1"/>
</dbReference>
<dbReference type="SMART" id="SM00490">
    <property type="entry name" value="HELICc"/>
    <property type="match status" value="1"/>
</dbReference>
<dbReference type="CDD" id="cd18795">
    <property type="entry name" value="SF2_C_Ski2"/>
    <property type="match status" value="1"/>
</dbReference>
<feature type="compositionally biased region" description="Basic and acidic residues" evidence="2">
    <location>
        <begin position="872"/>
        <end position="882"/>
    </location>
</feature>
<dbReference type="RefSeq" id="XP_020064962.1">
    <property type="nucleotide sequence ID" value="XM_020206659.1"/>
</dbReference>
<protein>
    <recommendedName>
        <fullName evidence="3">Helicase C-terminal domain-containing protein</fullName>
    </recommendedName>
</protein>
<dbReference type="PROSITE" id="PS51194">
    <property type="entry name" value="HELICASE_CTER"/>
    <property type="match status" value="1"/>
</dbReference>
<accession>A0A1E4SK21</accession>
<dbReference type="InterPro" id="IPR027417">
    <property type="entry name" value="P-loop_NTPase"/>
</dbReference>
<dbReference type="SMART" id="SM00973">
    <property type="entry name" value="Sec63"/>
    <property type="match status" value="1"/>
</dbReference>
<gene>
    <name evidence="4" type="ORF">CANTADRAFT_21124</name>
</gene>
<sequence>MDTLDRIDEYFRNEAGYAEMEKVRFSENSKKPTEGSIHHEKEATKSKNADGVVITNPAGDPKNLTIEPACIHLNLEKECCPKPNRVDRDNPIQSISTPPVIREYPTHVQSESTEGSGKVNQEGKGENLFLGVKQSIPEEYRSVFPFEFNKMQRESFPTIYESGQSCVKWESLTKKWHEYPEVFLSYQLLLLDEVHAIGTERGYSLEAVTTRMKMMNQGLRIVALSATITNISDIALWIGAGSTSLCISISYDDSYRAVKLETKVVGYSQRQSQYYQCEFLNFRLLKLIYENSDGKSTLVFCPTRNATETTAAYLFKNFKSELGELAMAPPRFDSPELNEFVTNRVAFHHAGLSQFDRTNIEKLYLANQISIVCCTTTLASGINLPAFLVVIKGTISWQNGEQKEYPDSDIMQMIGRAGRPQFENSGKAIIMTTKKNVSKYNNIMNGNNIVTSVLHKYILDILCTEIFLRNICSLDLALEWLQNTFLYVLHSKDPERYSNMIRIANNGQDMSLEYCRKCINSLASLGVLYWDTLRDSVTLTEYGTIMIKRYLSLETVKFLVNSLTFDNLEHFLSNFCSLKEFENHNLKNLESRLYNEILKTANLRYPPKDIKSKGSKILILLQYHLGRIQFPNKLGFEKLRSSFEWEKLNVLQHASRIILGTIEIFVEKRDSLSLKYALELNRCLFSRGWENSLEELSQIGGINIDTLKVLFSNNITSVEEARILTSDQVKDVLEVDNTELSSIMKTLSQIPRMEVSSRSIPSHDDSAINFEIKVKILNCQQSWIHKMEHYSVVIENSQGTLINFRKLRVFESTCFVETCTKDLFQLGITCYISVDKMLGLRCKCSLLDMNLLRNDHFNTEKQPDSYEIPGTSREDDIISKSV</sequence>
<evidence type="ECO:0000313" key="5">
    <source>
        <dbReference type="Proteomes" id="UP000094285"/>
    </source>
</evidence>
<evidence type="ECO:0000259" key="3">
    <source>
        <dbReference type="PROSITE" id="PS51194"/>
    </source>
</evidence>
<dbReference type="PANTHER" id="PTHR47835">
    <property type="entry name" value="HFM1, ATP DEPENDENT DNA HELICASE HOMOLOG"/>
    <property type="match status" value="1"/>
</dbReference>
<feature type="domain" description="Helicase C-terminal" evidence="3">
    <location>
        <begin position="283"/>
        <end position="482"/>
    </location>
</feature>
<dbReference type="AlphaFoldDB" id="A0A1E4SK21"/>
<dbReference type="PANTHER" id="PTHR47835:SF3">
    <property type="entry name" value="HELICASE FOR MEIOSIS 1"/>
    <property type="match status" value="1"/>
</dbReference>
<dbReference type="SUPFAM" id="SSF52540">
    <property type="entry name" value="P-loop containing nucleoside triphosphate hydrolases"/>
    <property type="match status" value="2"/>
</dbReference>